<organism evidence="2 3">
    <name type="scientific">Gracilimonas halophila</name>
    <dbReference type="NCBI Taxonomy" id="1834464"/>
    <lineage>
        <taxon>Bacteria</taxon>
        <taxon>Pseudomonadati</taxon>
        <taxon>Balneolota</taxon>
        <taxon>Balneolia</taxon>
        <taxon>Balneolales</taxon>
        <taxon>Balneolaceae</taxon>
        <taxon>Gracilimonas</taxon>
    </lineage>
</organism>
<dbReference type="RefSeq" id="WP_390302748.1">
    <property type="nucleotide sequence ID" value="NZ_JBHULI010000025.1"/>
</dbReference>
<keyword evidence="1" id="KW-1133">Transmembrane helix</keyword>
<evidence type="ECO:0000313" key="2">
    <source>
        <dbReference type="EMBL" id="MFD2533086.1"/>
    </source>
</evidence>
<evidence type="ECO:0000256" key="1">
    <source>
        <dbReference type="SAM" id="Phobius"/>
    </source>
</evidence>
<evidence type="ECO:0000313" key="3">
    <source>
        <dbReference type="Proteomes" id="UP001597460"/>
    </source>
</evidence>
<dbReference type="Proteomes" id="UP001597460">
    <property type="component" value="Unassembled WGS sequence"/>
</dbReference>
<keyword evidence="1" id="KW-0472">Membrane</keyword>
<keyword evidence="3" id="KW-1185">Reference proteome</keyword>
<protein>
    <submittedName>
        <fullName evidence="2">Uncharacterized protein</fullName>
    </submittedName>
</protein>
<reference evidence="3" key="1">
    <citation type="journal article" date="2019" name="Int. J. Syst. Evol. Microbiol.">
        <title>The Global Catalogue of Microorganisms (GCM) 10K type strain sequencing project: providing services to taxonomists for standard genome sequencing and annotation.</title>
        <authorList>
            <consortium name="The Broad Institute Genomics Platform"/>
            <consortium name="The Broad Institute Genome Sequencing Center for Infectious Disease"/>
            <person name="Wu L."/>
            <person name="Ma J."/>
        </authorList>
    </citation>
    <scope>NUCLEOTIDE SEQUENCE [LARGE SCALE GENOMIC DNA]</scope>
    <source>
        <strain evidence="3">KCTC 52042</strain>
    </source>
</reference>
<accession>A0ABW5JM11</accession>
<dbReference type="EMBL" id="JBHULI010000025">
    <property type="protein sequence ID" value="MFD2533086.1"/>
    <property type="molecule type" value="Genomic_DNA"/>
</dbReference>
<gene>
    <name evidence="2" type="ORF">ACFSVN_11560</name>
</gene>
<comment type="caution">
    <text evidence="2">The sequence shown here is derived from an EMBL/GenBank/DDBJ whole genome shotgun (WGS) entry which is preliminary data.</text>
</comment>
<proteinExistence type="predicted"/>
<name>A0ABW5JM11_9BACT</name>
<feature type="transmembrane region" description="Helical" evidence="1">
    <location>
        <begin position="63"/>
        <end position="82"/>
    </location>
</feature>
<keyword evidence="1" id="KW-0812">Transmembrane</keyword>
<feature type="transmembrane region" description="Helical" evidence="1">
    <location>
        <begin position="89"/>
        <end position="113"/>
    </location>
</feature>
<sequence>MKPFLRNSLAALAGLIVGGIVNMGIIMISSYIIPPPAGADVTTMEGLQESMHLFQPRHFLMPFLAHALGTLIGAFLTAYFVVSEPKKWALFIGCFFLLGGVSNVVVLPSPLWFNIVDLVGAYIPMAYLGALLAAIIKNIDS</sequence>
<feature type="transmembrane region" description="Helical" evidence="1">
    <location>
        <begin position="119"/>
        <end position="136"/>
    </location>
</feature>